<organism evidence="2 3">
    <name type="scientific">Ditylenchus dipsaci</name>
    <dbReference type="NCBI Taxonomy" id="166011"/>
    <lineage>
        <taxon>Eukaryota</taxon>
        <taxon>Metazoa</taxon>
        <taxon>Ecdysozoa</taxon>
        <taxon>Nematoda</taxon>
        <taxon>Chromadorea</taxon>
        <taxon>Rhabditida</taxon>
        <taxon>Tylenchina</taxon>
        <taxon>Tylenchomorpha</taxon>
        <taxon>Sphaerularioidea</taxon>
        <taxon>Anguinidae</taxon>
        <taxon>Anguininae</taxon>
        <taxon>Ditylenchus</taxon>
    </lineage>
</organism>
<dbReference type="Proteomes" id="UP000887574">
    <property type="component" value="Unplaced"/>
</dbReference>
<dbReference type="InterPro" id="IPR043519">
    <property type="entry name" value="NT_sf"/>
</dbReference>
<dbReference type="GO" id="GO:0031123">
    <property type="term" value="P:RNA 3'-end processing"/>
    <property type="evidence" value="ECO:0007669"/>
    <property type="project" value="TreeGrafter"/>
</dbReference>
<keyword evidence="2" id="KW-1185">Reference proteome</keyword>
<dbReference type="WBParaSite" id="jg3206">
    <property type="protein sequence ID" value="jg3206"/>
    <property type="gene ID" value="jg3206"/>
</dbReference>
<dbReference type="Pfam" id="PF22600">
    <property type="entry name" value="MTPAP-like_central"/>
    <property type="match status" value="1"/>
</dbReference>
<evidence type="ECO:0000313" key="2">
    <source>
        <dbReference type="Proteomes" id="UP000887574"/>
    </source>
</evidence>
<dbReference type="PANTHER" id="PTHR12271:SF40">
    <property type="entry name" value="POLY(A) RNA POLYMERASE GLD2"/>
    <property type="match status" value="1"/>
</dbReference>
<dbReference type="Gene3D" id="3.30.460.10">
    <property type="entry name" value="Beta Polymerase, domain 2"/>
    <property type="match status" value="1"/>
</dbReference>
<dbReference type="GO" id="GO:1990817">
    <property type="term" value="F:poly(A) RNA polymerase activity"/>
    <property type="evidence" value="ECO:0007669"/>
    <property type="project" value="TreeGrafter"/>
</dbReference>
<protein>
    <recommendedName>
        <fullName evidence="1">Poly(A) RNA polymerase mitochondrial-like central palm domain-containing protein</fullName>
    </recommendedName>
</protein>
<evidence type="ECO:0000313" key="3">
    <source>
        <dbReference type="WBParaSite" id="jg3206"/>
    </source>
</evidence>
<sequence length="101" mass="11332">MDLCLMITNRDIDQRNDAVDSSRQQLILAKVPILRIKFSGAFSDITVDLNANNSVTIRNTHLLCYYSTFDWRVRPLVSVVKEWAKGGALMTPTDPPSPPTP</sequence>
<dbReference type="Gene3D" id="1.10.1410.10">
    <property type="match status" value="1"/>
</dbReference>
<accession>A0A915E7M5</accession>
<proteinExistence type="predicted"/>
<feature type="domain" description="Poly(A) RNA polymerase mitochondrial-like central palm" evidence="1">
    <location>
        <begin position="22"/>
        <end position="67"/>
    </location>
</feature>
<name>A0A915E7M5_9BILA</name>
<reference evidence="3" key="1">
    <citation type="submission" date="2022-11" db="UniProtKB">
        <authorList>
            <consortium name="WormBaseParasite"/>
        </authorList>
    </citation>
    <scope>IDENTIFICATION</scope>
</reference>
<dbReference type="PANTHER" id="PTHR12271">
    <property type="entry name" value="POLY A POLYMERASE CID PAP -RELATED"/>
    <property type="match status" value="1"/>
</dbReference>
<dbReference type="AlphaFoldDB" id="A0A915E7M5"/>
<dbReference type="InterPro" id="IPR054708">
    <property type="entry name" value="MTPAP-like_central"/>
</dbReference>
<evidence type="ECO:0000259" key="1">
    <source>
        <dbReference type="Pfam" id="PF22600"/>
    </source>
</evidence>
<dbReference type="SUPFAM" id="SSF81301">
    <property type="entry name" value="Nucleotidyltransferase"/>
    <property type="match status" value="1"/>
</dbReference>